<feature type="coiled-coil region" evidence="5">
    <location>
        <begin position="72"/>
        <end position="138"/>
    </location>
</feature>
<reference evidence="7" key="2">
    <citation type="submission" date="2017-10" db="EMBL/GenBank/DDBJ databases">
        <title>Ladona fulva Genome sequencing and assembly.</title>
        <authorList>
            <person name="Murali S."/>
            <person name="Richards S."/>
            <person name="Bandaranaike D."/>
            <person name="Bellair M."/>
            <person name="Blankenburg K."/>
            <person name="Chao H."/>
            <person name="Dinh H."/>
            <person name="Doddapaneni H."/>
            <person name="Dugan-Rocha S."/>
            <person name="Elkadiri S."/>
            <person name="Gnanaolivu R."/>
            <person name="Hernandez B."/>
            <person name="Skinner E."/>
            <person name="Javaid M."/>
            <person name="Lee S."/>
            <person name="Li M."/>
            <person name="Ming W."/>
            <person name="Munidasa M."/>
            <person name="Muniz J."/>
            <person name="Nguyen L."/>
            <person name="Hughes D."/>
            <person name="Osuji N."/>
            <person name="Pu L.-L."/>
            <person name="Puazo M."/>
            <person name="Qu C."/>
            <person name="Quiroz J."/>
            <person name="Raj R."/>
            <person name="Weissenberger G."/>
            <person name="Xin Y."/>
            <person name="Zou X."/>
            <person name="Han Y."/>
            <person name="Worley K."/>
            <person name="Muzny D."/>
            <person name="Gibbs R."/>
        </authorList>
    </citation>
    <scope>NUCLEOTIDE SEQUENCE</scope>
    <source>
        <strain evidence="7">Sampled in the wild</strain>
    </source>
</reference>
<proteinExistence type="predicted"/>
<dbReference type="OrthoDB" id="6773890at2759"/>
<accession>A0A8K0PAU8</accession>
<keyword evidence="8" id="KW-1185">Reference proteome</keyword>
<keyword evidence="5" id="KW-0175">Coiled coil</keyword>
<dbReference type="EMBL" id="KZ312452">
    <property type="protein sequence ID" value="KAG8240411.1"/>
    <property type="molecule type" value="Genomic_DNA"/>
</dbReference>
<evidence type="ECO:0000313" key="8">
    <source>
        <dbReference type="Proteomes" id="UP000792457"/>
    </source>
</evidence>
<dbReference type="InterPro" id="IPR051585">
    <property type="entry name" value="STE20_Ser/Thr_Kinases"/>
</dbReference>
<evidence type="ECO:0000256" key="1">
    <source>
        <dbReference type="ARBA" id="ARBA00022527"/>
    </source>
</evidence>
<keyword evidence="4" id="KW-0418">Kinase</keyword>
<sequence length="196" mass="23853">MLTRHEKELEQVRRMNQRMEEELLKRQSAEKRALPKRIRTEMKAREMMFRESMRIPVGAPPSPNPSITMDPEEEREKLRKFQENEKKRYRAEQLHFERKHQRQLEEMRATSDATVKELEQLQNEKRKMLMEHETMKLKEQEEGYARELKEWKSQLKPRKQRLEEKFLQQLEEHERQFSPAPQGRQATNGRGMSLSP</sequence>
<dbReference type="InterPro" id="IPR022165">
    <property type="entry name" value="PKK"/>
</dbReference>
<evidence type="ECO:0000256" key="3">
    <source>
        <dbReference type="ARBA" id="ARBA00022679"/>
    </source>
</evidence>
<comment type="caution">
    <text evidence="7">The sequence shown here is derived from an EMBL/GenBank/DDBJ whole genome shotgun (WGS) entry which is preliminary data.</text>
</comment>
<protein>
    <submittedName>
        <fullName evidence="7">Uncharacterized protein</fullName>
    </submittedName>
</protein>
<evidence type="ECO:0000313" key="7">
    <source>
        <dbReference type="EMBL" id="KAG8240411.1"/>
    </source>
</evidence>
<dbReference type="Pfam" id="PF12474">
    <property type="entry name" value="PKK"/>
    <property type="match status" value="1"/>
</dbReference>
<organism evidence="7 8">
    <name type="scientific">Ladona fulva</name>
    <name type="common">Scarce chaser dragonfly</name>
    <name type="synonym">Libellula fulva</name>
    <dbReference type="NCBI Taxonomy" id="123851"/>
    <lineage>
        <taxon>Eukaryota</taxon>
        <taxon>Metazoa</taxon>
        <taxon>Ecdysozoa</taxon>
        <taxon>Arthropoda</taxon>
        <taxon>Hexapoda</taxon>
        <taxon>Insecta</taxon>
        <taxon>Pterygota</taxon>
        <taxon>Palaeoptera</taxon>
        <taxon>Odonata</taxon>
        <taxon>Epiprocta</taxon>
        <taxon>Anisoptera</taxon>
        <taxon>Libelluloidea</taxon>
        <taxon>Libellulidae</taxon>
        <taxon>Ladona</taxon>
    </lineage>
</organism>
<dbReference type="PANTHER" id="PTHR46538">
    <property type="entry name" value="PROTEIN KINASE DOMAIN-CONTAINING PROTEIN"/>
    <property type="match status" value="1"/>
</dbReference>
<evidence type="ECO:0000256" key="6">
    <source>
        <dbReference type="SAM" id="MobiDB-lite"/>
    </source>
</evidence>
<keyword evidence="2" id="KW-0597">Phosphoprotein</keyword>
<dbReference type="Proteomes" id="UP000792457">
    <property type="component" value="Unassembled WGS sequence"/>
</dbReference>
<evidence type="ECO:0000256" key="5">
    <source>
        <dbReference type="SAM" id="Coils"/>
    </source>
</evidence>
<feature type="region of interest" description="Disordered" evidence="6">
    <location>
        <begin position="51"/>
        <end position="72"/>
    </location>
</feature>
<feature type="region of interest" description="Disordered" evidence="6">
    <location>
        <begin position="169"/>
        <end position="196"/>
    </location>
</feature>
<feature type="compositionally biased region" description="Polar residues" evidence="6">
    <location>
        <begin position="184"/>
        <end position="196"/>
    </location>
</feature>
<dbReference type="GO" id="GO:0004674">
    <property type="term" value="F:protein serine/threonine kinase activity"/>
    <property type="evidence" value="ECO:0007669"/>
    <property type="project" value="UniProtKB-KW"/>
</dbReference>
<evidence type="ECO:0000256" key="2">
    <source>
        <dbReference type="ARBA" id="ARBA00022553"/>
    </source>
</evidence>
<keyword evidence="1" id="KW-0723">Serine/threonine-protein kinase</keyword>
<evidence type="ECO:0000256" key="4">
    <source>
        <dbReference type="ARBA" id="ARBA00022777"/>
    </source>
</evidence>
<dbReference type="PANTHER" id="PTHR46538:SF3">
    <property type="entry name" value="PROTEIN KINASE DOMAIN-CONTAINING PROTEIN"/>
    <property type="match status" value="1"/>
</dbReference>
<reference evidence="7" key="1">
    <citation type="submission" date="2013-04" db="EMBL/GenBank/DDBJ databases">
        <authorList>
            <person name="Qu J."/>
            <person name="Murali S.C."/>
            <person name="Bandaranaike D."/>
            <person name="Bellair M."/>
            <person name="Blankenburg K."/>
            <person name="Chao H."/>
            <person name="Dinh H."/>
            <person name="Doddapaneni H."/>
            <person name="Downs B."/>
            <person name="Dugan-Rocha S."/>
            <person name="Elkadiri S."/>
            <person name="Gnanaolivu R.D."/>
            <person name="Hernandez B."/>
            <person name="Javaid M."/>
            <person name="Jayaseelan J.C."/>
            <person name="Lee S."/>
            <person name="Li M."/>
            <person name="Ming W."/>
            <person name="Munidasa M."/>
            <person name="Muniz J."/>
            <person name="Nguyen L."/>
            <person name="Ongeri F."/>
            <person name="Osuji N."/>
            <person name="Pu L.-L."/>
            <person name="Puazo M."/>
            <person name="Qu C."/>
            <person name="Quiroz J."/>
            <person name="Raj R."/>
            <person name="Weissenberger G."/>
            <person name="Xin Y."/>
            <person name="Zou X."/>
            <person name="Han Y."/>
            <person name="Richards S."/>
            <person name="Worley K."/>
            <person name="Muzny D."/>
            <person name="Gibbs R."/>
        </authorList>
    </citation>
    <scope>NUCLEOTIDE SEQUENCE</scope>
    <source>
        <strain evidence="7">Sampled in the wild</strain>
    </source>
</reference>
<name>A0A8K0PAU8_LADFU</name>
<gene>
    <name evidence="7" type="ORF">J437_LFUL003125</name>
</gene>
<dbReference type="AlphaFoldDB" id="A0A8K0PAU8"/>
<keyword evidence="3" id="KW-0808">Transferase</keyword>
<feature type="coiled-coil region" evidence="5">
    <location>
        <begin position="2"/>
        <end position="32"/>
    </location>
</feature>